<evidence type="ECO:0000313" key="3">
    <source>
        <dbReference type="Proteomes" id="UP000288279"/>
    </source>
</evidence>
<gene>
    <name evidence="2" type="ORF">CWI83_05670</name>
</gene>
<dbReference type="Pfam" id="PF17113">
    <property type="entry name" value="AmpE"/>
    <property type="match status" value="1"/>
</dbReference>
<organism evidence="2 3">
    <name type="scientific">Pseudidiomarina taiwanensis</name>
    <dbReference type="NCBI Taxonomy" id="337250"/>
    <lineage>
        <taxon>Bacteria</taxon>
        <taxon>Pseudomonadati</taxon>
        <taxon>Pseudomonadota</taxon>
        <taxon>Gammaproteobacteria</taxon>
        <taxon>Alteromonadales</taxon>
        <taxon>Idiomarinaceae</taxon>
        <taxon>Pseudidiomarina</taxon>
    </lineage>
</organism>
<dbReference type="InterPro" id="IPR052966">
    <property type="entry name" value="Beta-lactamase_Reg"/>
</dbReference>
<comment type="caution">
    <text evidence="2">The sequence shown here is derived from an EMBL/GenBank/DDBJ whole genome shotgun (WGS) entry which is preliminary data.</text>
</comment>
<protein>
    <recommendedName>
        <fullName evidence="4">Regulatory signaling modulator protein AmpE</fullName>
    </recommendedName>
</protein>
<evidence type="ECO:0000313" key="2">
    <source>
        <dbReference type="EMBL" id="RUO78513.1"/>
    </source>
</evidence>
<dbReference type="RefSeq" id="WP_126826958.1">
    <property type="nucleotide sequence ID" value="NZ_PIQG01000002.1"/>
</dbReference>
<dbReference type="PANTHER" id="PTHR38684:SF1">
    <property type="entry name" value="PROTEIN AMPE"/>
    <property type="match status" value="1"/>
</dbReference>
<proteinExistence type="predicted"/>
<feature type="transmembrane region" description="Helical" evidence="1">
    <location>
        <begin position="76"/>
        <end position="93"/>
    </location>
</feature>
<dbReference type="EMBL" id="PIQG01000002">
    <property type="protein sequence ID" value="RUO78513.1"/>
    <property type="molecule type" value="Genomic_DNA"/>
</dbReference>
<dbReference type="Proteomes" id="UP000288279">
    <property type="component" value="Unassembled WGS sequence"/>
</dbReference>
<feature type="transmembrane region" description="Helical" evidence="1">
    <location>
        <begin position="153"/>
        <end position="175"/>
    </location>
</feature>
<keyword evidence="1" id="KW-0812">Transmembrane</keyword>
<reference evidence="2 3" key="1">
    <citation type="journal article" date="2011" name="Front. Microbiol.">
        <title>Genomic signatures of strain selection and enhancement in Bacillus atrophaeus var. globigii, a historical biowarfare simulant.</title>
        <authorList>
            <person name="Gibbons H.S."/>
            <person name="Broomall S.M."/>
            <person name="McNew L.A."/>
            <person name="Daligault H."/>
            <person name="Chapman C."/>
            <person name="Bruce D."/>
            <person name="Karavis M."/>
            <person name="Krepps M."/>
            <person name="McGregor P.A."/>
            <person name="Hong C."/>
            <person name="Park K.H."/>
            <person name="Akmal A."/>
            <person name="Feldman A."/>
            <person name="Lin J.S."/>
            <person name="Chang W.E."/>
            <person name="Higgs B.W."/>
            <person name="Demirev P."/>
            <person name="Lindquist J."/>
            <person name="Liem A."/>
            <person name="Fochler E."/>
            <person name="Read T.D."/>
            <person name="Tapia R."/>
            <person name="Johnson S."/>
            <person name="Bishop-Lilly K.A."/>
            <person name="Detter C."/>
            <person name="Han C."/>
            <person name="Sozhamannan S."/>
            <person name="Rosenzweig C.N."/>
            <person name="Skowronski E.W."/>
        </authorList>
    </citation>
    <scope>NUCLEOTIDE SEQUENCE [LARGE SCALE GENOMIC DNA]</scope>
    <source>
        <strain evidence="2 3">PIT1</strain>
    </source>
</reference>
<feature type="transmembrane region" description="Helical" evidence="1">
    <location>
        <begin position="195"/>
        <end position="215"/>
    </location>
</feature>
<sequence length="285" mass="32601">MQLFAIILAVSLERSLAVGKHWTWRRMLLRWQQIQLHKTELQDWKQNGLGQLVWALIPAFLIGLVLALFDNMLLSFLASTGLLLVAMVCTPARKRYKEYVELCRQLDETELSKKERTALLHERELAAERLIRSAGHRDIDSVQQALLWIHLRAYFAVLLYFILFGIVGALVYATLRDMRRPKHIPRSTWTRAYYLLNWLPTRVMSLGFLFVGNFSKASGLWLSTLGNIPPSNRDALFRVAAAADEITVEDPEQHGATALTTVGLVKRNFLLFIVFVSILTIAGWL</sequence>
<feature type="transmembrane region" description="Helical" evidence="1">
    <location>
        <begin position="268"/>
        <end position="284"/>
    </location>
</feature>
<dbReference type="PANTHER" id="PTHR38684">
    <property type="entry name" value="PROTEIN AMPE"/>
    <property type="match status" value="1"/>
</dbReference>
<keyword evidence="1" id="KW-1133">Transmembrane helix</keyword>
<dbReference type="GO" id="GO:0005886">
    <property type="term" value="C:plasma membrane"/>
    <property type="evidence" value="ECO:0007669"/>
    <property type="project" value="TreeGrafter"/>
</dbReference>
<keyword evidence="1" id="KW-0472">Membrane</keyword>
<dbReference type="AlphaFoldDB" id="A0A432ZKS7"/>
<dbReference type="OrthoDB" id="9811967at2"/>
<dbReference type="GO" id="GO:0046677">
    <property type="term" value="P:response to antibiotic"/>
    <property type="evidence" value="ECO:0007669"/>
    <property type="project" value="TreeGrafter"/>
</dbReference>
<evidence type="ECO:0008006" key="4">
    <source>
        <dbReference type="Google" id="ProtNLM"/>
    </source>
</evidence>
<evidence type="ECO:0000256" key="1">
    <source>
        <dbReference type="SAM" id="Phobius"/>
    </source>
</evidence>
<dbReference type="InterPro" id="IPR031347">
    <property type="entry name" value="AmpE"/>
</dbReference>
<accession>A0A432ZKS7</accession>
<keyword evidence="3" id="KW-1185">Reference proteome</keyword>
<feature type="transmembrane region" description="Helical" evidence="1">
    <location>
        <begin position="51"/>
        <end position="69"/>
    </location>
</feature>
<name>A0A432ZKS7_9GAMM</name>